<gene>
    <name evidence="5" type="ordered locus">Thein_2053</name>
</gene>
<keyword evidence="3 4" id="KW-0067">ATP-binding</keyword>
<dbReference type="EC" id="6.3.2.2" evidence="4"/>
<dbReference type="PaxDb" id="667014-Thein_2053"/>
<dbReference type="InterPro" id="IPR011793">
    <property type="entry name" value="YbdK"/>
</dbReference>
<dbReference type="eggNOG" id="COG2170">
    <property type="taxonomic scope" value="Bacteria"/>
</dbReference>
<dbReference type="InParanoid" id="F8A9S7"/>
<dbReference type="GO" id="GO:0042398">
    <property type="term" value="P:modified amino acid biosynthetic process"/>
    <property type="evidence" value="ECO:0007669"/>
    <property type="project" value="InterPro"/>
</dbReference>
<dbReference type="Proteomes" id="UP000006793">
    <property type="component" value="Chromosome"/>
</dbReference>
<dbReference type="Gene3D" id="3.30.590.20">
    <property type="match status" value="1"/>
</dbReference>
<comment type="function">
    <text evidence="4">ATP-dependent carboxylate-amine ligase which exhibits weak glutamate--cysteine ligase activity.</text>
</comment>
<dbReference type="GO" id="GO:0004357">
    <property type="term" value="F:glutamate-cysteine ligase activity"/>
    <property type="evidence" value="ECO:0007669"/>
    <property type="project" value="UniProtKB-EC"/>
</dbReference>
<dbReference type="OrthoDB" id="9769628at2"/>
<dbReference type="InterPro" id="IPR050141">
    <property type="entry name" value="GCL_type2/YbdK_subfam"/>
</dbReference>
<dbReference type="NCBIfam" id="TIGR02050">
    <property type="entry name" value="gshA_cyan_rel"/>
    <property type="match status" value="1"/>
</dbReference>
<dbReference type="Pfam" id="PF04107">
    <property type="entry name" value="GCS2"/>
    <property type="match status" value="1"/>
</dbReference>
<sequence>MWRKKIRKIIPFKTSKPLTLGIELELQVLSSEKRKLTPKGPLLIERAPSWLKQWLKPEAYQSMLELVTPVCQSIEEAETFLEKSIKTLENLAAQEKALIFASSLHPEAKPGEQPIWEDERYKRIFEELELVGRRFIAQGFHVHIGMPGAEEALRVYNALRPYLPLFLALSTSSPFYRGRATGFHSYRTKLFEVLPLAGLPRGFSSWKEFETVINILTELKIVEGFRDLWWDIRIQPTLGTIEIRACDVPGRLKDLLAIVTFIQALAAKFLDGENPPGLPQEAIAFGKWQAARHGLFGQMVDPVTLRKTSFVAIAHELLEELIPLAERLKTTKYLTHIETILEEKPASFKMLALFEKGANFPEIISVMQKEFWE</sequence>
<dbReference type="HOGENOM" id="CLU_044848_1_1_0"/>
<reference evidence="6" key="1">
    <citation type="submission" date="2011-04" db="EMBL/GenBank/DDBJ databases">
        <title>The complete genome of Thermodesulfatator indicus DSM 15286.</title>
        <authorList>
            <person name="Lucas S."/>
            <person name="Copeland A."/>
            <person name="Lapidus A."/>
            <person name="Bruce D."/>
            <person name="Goodwin L."/>
            <person name="Pitluck S."/>
            <person name="Peters L."/>
            <person name="Kyrpides N."/>
            <person name="Mavromatis K."/>
            <person name="Pagani I."/>
            <person name="Ivanova N."/>
            <person name="Saunders L."/>
            <person name="Detter J.C."/>
            <person name="Tapia R."/>
            <person name="Han C."/>
            <person name="Land M."/>
            <person name="Hauser L."/>
            <person name="Markowitz V."/>
            <person name="Cheng J.-F."/>
            <person name="Hugenholtz P."/>
            <person name="Woyke T."/>
            <person name="Wu D."/>
            <person name="Spring S."/>
            <person name="Schroeder M."/>
            <person name="Brambilla E."/>
            <person name="Klenk H.-P."/>
            <person name="Eisen J.A."/>
        </authorList>
    </citation>
    <scope>NUCLEOTIDE SEQUENCE [LARGE SCALE GENOMIC DNA]</scope>
    <source>
        <strain evidence="6">DSM 15286 / JCM 11887 / CIR29812</strain>
    </source>
</reference>
<dbReference type="KEGG" id="tid:Thein_2053"/>
<accession>F8A9S7</accession>
<keyword evidence="2 4" id="KW-0547">Nucleotide-binding</keyword>
<protein>
    <recommendedName>
        <fullName evidence="4">Putative glutamate--cysteine ligase 2</fullName>
        <ecNumber evidence="4">6.3.2.2</ecNumber>
    </recommendedName>
    <alternativeName>
        <fullName evidence="4">Gamma-glutamylcysteine synthetase 2</fullName>
        <shortName evidence="4">GCS 2</shortName>
        <shortName evidence="4">Gamma-GCS 2</shortName>
    </alternativeName>
</protein>
<keyword evidence="1 4" id="KW-0436">Ligase</keyword>
<evidence type="ECO:0000313" key="6">
    <source>
        <dbReference type="Proteomes" id="UP000006793"/>
    </source>
</evidence>
<keyword evidence="6" id="KW-1185">Reference proteome</keyword>
<evidence type="ECO:0000256" key="2">
    <source>
        <dbReference type="ARBA" id="ARBA00022741"/>
    </source>
</evidence>
<evidence type="ECO:0000256" key="1">
    <source>
        <dbReference type="ARBA" id="ARBA00022598"/>
    </source>
</evidence>
<dbReference type="STRING" id="667014.Thein_2053"/>
<dbReference type="GO" id="GO:0005524">
    <property type="term" value="F:ATP binding"/>
    <property type="evidence" value="ECO:0007669"/>
    <property type="project" value="UniProtKB-KW"/>
</dbReference>
<comment type="similarity">
    <text evidence="4">Belongs to the glutamate--cysteine ligase type 2 family. YbdK subfamily.</text>
</comment>
<evidence type="ECO:0000256" key="4">
    <source>
        <dbReference type="HAMAP-Rule" id="MF_01609"/>
    </source>
</evidence>
<proteinExistence type="inferred from homology"/>
<dbReference type="HAMAP" id="MF_01609">
    <property type="entry name" value="Glu_cys_ligase_2"/>
    <property type="match status" value="1"/>
</dbReference>
<dbReference type="SUPFAM" id="SSF55931">
    <property type="entry name" value="Glutamine synthetase/guanido kinase"/>
    <property type="match status" value="1"/>
</dbReference>
<evidence type="ECO:0000256" key="3">
    <source>
        <dbReference type="ARBA" id="ARBA00022840"/>
    </source>
</evidence>
<dbReference type="PANTHER" id="PTHR36510:SF1">
    <property type="entry name" value="GLUTAMATE--CYSTEINE LIGASE 2-RELATED"/>
    <property type="match status" value="1"/>
</dbReference>
<dbReference type="PANTHER" id="PTHR36510">
    <property type="entry name" value="GLUTAMATE--CYSTEINE LIGASE 2-RELATED"/>
    <property type="match status" value="1"/>
</dbReference>
<dbReference type="FunCoup" id="F8A9S7">
    <property type="interactions" value="20"/>
</dbReference>
<dbReference type="RefSeq" id="WP_013908642.1">
    <property type="nucleotide sequence ID" value="NC_015681.1"/>
</dbReference>
<dbReference type="AlphaFoldDB" id="F8A9S7"/>
<dbReference type="InterPro" id="IPR006336">
    <property type="entry name" value="GCS2"/>
</dbReference>
<name>F8A9S7_THEID</name>
<dbReference type="InterPro" id="IPR014746">
    <property type="entry name" value="Gln_synth/guanido_kin_cat_dom"/>
</dbReference>
<reference evidence="5 6" key="2">
    <citation type="journal article" date="2012" name="Stand. Genomic Sci.">
        <title>Complete genome sequence of the thermophilic sulfate-reducing ocean bacterium Thermodesulfatator indicus type strain (CIR29812(T)).</title>
        <authorList>
            <person name="Anderson I."/>
            <person name="Saunders E."/>
            <person name="Lapidus A."/>
            <person name="Nolan M."/>
            <person name="Lucas S."/>
            <person name="Tice H."/>
            <person name="Del Rio T.G."/>
            <person name="Cheng J.F."/>
            <person name="Han C."/>
            <person name="Tapia R."/>
            <person name="Goodwin L.A."/>
            <person name="Pitluck S."/>
            <person name="Liolios K."/>
            <person name="Mavromatis K."/>
            <person name="Pagani I."/>
            <person name="Ivanova N."/>
            <person name="Mikhailova N."/>
            <person name="Pati A."/>
            <person name="Chen A."/>
            <person name="Palaniappan K."/>
            <person name="Land M."/>
            <person name="Hauser L."/>
            <person name="Jeffries C.D."/>
            <person name="Chang Y.J."/>
            <person name="Brambilla E.M."/>
            <person name="Rohde M."/>
            <person name="Spring S."/>
            <person name="Goker M."/>
            <person name="Detter J.C."/>
            <person name="Woyke T."/>
            <person name="Bristow J."/>
            <person name="Eisen J.A."/>
            <person name="Markowitz V."/>
            <person name="Hugenholtz P."/>
            <person name="Kyrpides N.C."/>
            <person name="Klenk H.P."/>
        </authorList>
    </citation>
    <scope>NUCLEOTIDE SEQUENCE [LARGE SCALE GENOMIC DNA]</scope>
    <source>
        <strain evidence="6">DSM 15286 / JCM 11887 / CIR29812</strain>
    </source>
</reference>
<organism evidence="5 6">
    <name type="scientific">Thermodesulfatator indicus (strain DSM 15286 / JCM 11887 / CIR29812)</name>
    <dbReference type="NCBI Taxonomy" id="667014"/>
    <lineage>
        <taxon>Bacteria</taxon>
        <taxon>Pseudomonadati</taxon>
        <taxon>Thermodesulfobacteriota</taxon>
        <taxon>Thermodesulfobacteria</taxon>
        <taxon>Thermodesulfobacteriales</taxon>
        <taxon>Thermodesulfatatoraceae</taxon>
        <taxon>Thermodesulfatator</taxon>
    </lineage>
</organism>
<evidence type="ECO:0000313" key="5">
    <source>
        <dbReference type="EMBL" id="AEH45903.1"/>
    </source>
</evidence>
<dbReference type="EMBL" id="CP002683">
    <property type="protein sequence ID" value="AEH45903.1"/>
    <property type="molecule type" value="Genomic_DNA"/>
</dbReference>
<comment type="catalytic activity">
    <reaction evidence="4">
        <text>L-cysteine + L-glutamate + ATP = gamma-L-glutamyl-L-cysteine + ADP + phosphate + H(+)</text>
        <dbReference type="Rhea" id="RHEA:13285"/>
        <dbReference type="ChEBI" id="CHEBI:15378"/>
        <dbReference type="ChEBI" id="CHEBI:29985"/>
        <dbReference type="ChEBI" id="CHEBI:30616"/>
        <dbReference type="ChEBI" id="CHEBI:35235"/>
        <dbReference type="ChEBI" id="CHEBI:43474"/>
        <dbReference type="ChEBI" id="CHEBI:58173"/>
        <dbReference type="ChEBI" id="CHEBI:456216"/>
        <dbReference type="EC" id="6.3.2.2"/>
    </reaction>
</comment>